<sequence>MVVVEQRQDAGALDEHFATEHFQHVAGALGGIVAEPMIIRRLVTE</sequence>
<dbReference type="RefSeq" id="WP_154788384.1">
    <property type="nucleotide sequence ID" value="NZ_WMBB01000006.1"/>
</dbReference>
<name>A0A6I3KZR7_9NOCA</name>
<evidence type="ECO:0008006" key="3">
    <source>
        <dbReference type="Google" id="ProtNLM"/>
    </source>
</evidence>
<evidence type="ECO:0000313" key="2">
    <source>
        <dbReference type="Proteomes" id="UP000432464"/>
    </source>
</evidence>
<keyword evidence="2" id="KW-1185">Reference proteome</keyword>
<dbReference type="AlphaFoldDB" id="A0A6I3KZR7"/>
<dbReference type="InterPro" id="IPR011008">
    <property type="entry name" value="Dimeric_a/b-barrel"/>
</dbReference>
<dbReference type="EMBL" id="WMBB01000006">
    <property type="protein sequence ID" value="MTE13926.1"/>
    <property type="molecule type" value="Genomic_DNA"/>
</dbReference>
<dbReference type="SUPFAM" id="SSF54909">
    <property type="entry name" value="Dimeric alpha+beta barrel"/>
    <property type="match status" value="1"/>
</dbReference>
<accession>A0A6I3KZR7</accession>
<gene>
    <name evidence="1" type="ORF">GLP40_14255</name>
</gene>
<organism evidence="1 2">
    <name type="scientific">Nocardia aurantiaca</name>
    <dbReference type="NCBI Taxonomy" id="2675850"/>
    <lineage>
        <taxon>Bacteria</taxon>
        <taxon>Bacillati</taxon>
        <taxon>Actinomycetota</taxon>
        <taxon>Actinomycetes</taxon>
        <taxon>Mycobacteriales</taxon>
        <taxon>Nocardiaceae</taxon>
        <taxon>Nocardia</taxon>
    </lineage>
</organism>
<dbReference type="Proteomes" id="UP000432464">
    <property type="component" value="Unassembled WGS sequence"/>
</dbReference>
<evidence type="ECO:0000313" key="1">
    <source>
        <dbReference type="EMBL" id="MTE13926.1"/>
    </source>
</evidence>
<protein>
    <recommendedName>
        <fullName evidence="3">ABM domain-containing protein</fullName>
    </recommendedName>
</protein>
<dbReference type="Gene3D" id="3.30.70.100">
    <property type="match status" value="1"/>
</dbReference>
<comment type="caution">
    <text evidence="1">The sequence shown here is derived from an EMBL/GenBank/DDBJ whole genome shotgun (WGS) entry which is preliminary data.</text>
</comment>
<proteinExistence type="predicted"/>
<reference evidence="1 2" key="1">
    <citation type="submission" date="2019-11" db="EMBL/GenBank/DDBJ databases">
        <title>Nocardia sp. nov. CT2-14 isolated from soil.</title>
        <authorList>
            <person name="Kanchanasin P."/>
            <person name="Tanasupawat S."/>
            <person name="Yuki M."/>
            <person name="Kudo T."/>
        </authorList>
    </citation>
    <scope>NUCLEOTIDE SEQUENCE [LARGE SCALE GENOMIC DNA]</scope>
    <source>
        <strain evidence="1 2">CT2-14</strain>
    </source>
</reference>